<proteinExistence type="predicted"/>
<comment type="caution">
    <text evidence="1">The sequence shown here is derived from an EMBL/GenBank/DDBJ whole genome shotgun (WGS) entry which is preliminary data.</text>
</comment>
<dbReference type="EMBL" id="JAOPJF010000011">
    <property type="protein sequence ID" value="KAK1147554.1"/>
    <property type="molecule type" value="Genomic_DNA"/>
</dbReference>
<organism evidence="1 2">
    <name type="scientific">Aspergillus melleus</name>
    <dbReference type="NCBI Taxonomy" id="138277"/>
    <lineage>
        <taxon>Eukaryota</taxon>
        <taxon>Fungi</taxon>
        <taxon>Dikarya</taxon>
        <taxon>Ascomycota</taxon>
        <taxon>Pezizomycotina</taxon>
        <taxon>Eurotiomycetes</taxon>
        <taxon>Eurotiomycetidae</taxon>
        <taxon>Eurotiales</taxon>
        <taxon>Aspergillaceae</taxon>
        <taxon>Aspergillus</taxon>
        <taxon>Aspergillus subgen. Circumdati</taxon>
    </lineage>
</organism>
<keyword evidence="2" id="KW-1185">Reference proteome</keyword>
<sequence>MSSYLSDGGANDMAFNLVPVQAGSRQISAVAQTISLSFSHDPLIRWLRPHAPPWTRFQTDTYRWQYRRVRRAILDGMVFRSLSVTQLGDLVPLRDQKSKNLETISEHITDEGTDAGAAVLLVPPKKRLRWTMTRILYALKLWILDTLSPVPDNGGDKKRLERMLRSHDLALDNIKREYQIDNLWYLEVVAVHPSLQGRGLGSRVMNWVREYTDNQPIVLECTAERNVKFYESLGFKVVEEIELTDSGETVRCWSQFQPLGLSKSVHATHIMARLPPVFEKIQQYLTVFIHFGMTITKGKATSNDFFQTRVSI</sequence>
<accession>A0ACC3BB53</accession>
<dbReference type="Proteomes" id="UP001177260">
    <property type="component" value="Unassembled WGS sequence"/>
</dbReference>
<name>A0ACC3BB53_9EURO</name>
<reference evidence="1 2" key="1">
    <citation type="journal article" date="2023" name="ACS Omega">
        <title>Identification of the Neoaspergillic Acid Biosynthesis Gene Cluster by Establishing an In Vitro CRISPR-Ribonucleoprotein Genetic System in Aspergillus melleus.</title>
        <authorList>
            <person name="Yuan B."/>
            <person name="Grau M.F."/>
            <person name="Murata R.M."/>
            <person name="Torok T."/>
            <person name="Venkateswaran K."/>
            <person name="Stajich J.E."/>
            <person name="Wang C.C.C."/>
        </authorList>
    </citation>
    <scope>NUCLEOTIDE SEQUENCE [LARGE SCALE GENOMIC DNA]</scope>
    <source>
        <strain evidence="1 2">IMV 1140</strain>
    </source>
</reference>
<evidence type="ECO:0000313" key="1">
    <source>
        <dbReference type="EMBL" id="KAK1147554.1"/>
    </source>
</evidence>
<evidence type="ECO:0000313" key="2">
    <source>
        <dbReference type="Proteomes" id="UP001177260"/>
    </source>
</evidence>
<gene>
    <name evidence="1" type="ORF">N8T08_000896</name>
</gene>
<protein>
    <submittedName>
        <fullName evidence="1">Uncharacterized protein</fullName>
    </submittedName>
</protein>